<keyword evidence="3" id="KW-1185">Reference proteome</keyword>
<evidence type="ECO:0000256" key="1">
    <source>
        <dbReference type="SAM" id="MobiDB-lite"/>
    </source>
</evidence>
<comment type="caution">
    <text evidence="2">The sequence shown here is derived from an EMBL/GenBank/DDBJ whole genome shotgun (WGS) entry which is preliminary data.</text>
</comment>
<protein>
    <submittedName>
        <fullName evidence="2">Uncharacterized protein</fullName>
    </submittedName>
</protein>
<dbReference type="Proteomes" id="UP001500604">
    <property type="component" value="Unassembled WGS sequence"/>
</dbReference>
<evidence type="ECO:0000313" key="2">
    <source>
        <dbReference type="EMBL" id="GAA4652544.1"/>
    </source>
</evidence>
<dbReference type="EMBL" id="BAABFL010000477">
    <property type="protein sequence ID" value="GAA4652544.1"/>
    <property type="molecule type" value="Genomic_DNA"/>
</dbReference>
<name>A0ABP8VAX8_9GAMM</name>
<reference evidence="3" key="1">
    <citation type="journal article" date="2019" name="Int. J. Syst. Evol. Microbiol.">
        <title>The Global Catalogue of Microorganisms (GCM) 10K type strain sequencing project: providing services to taxonomists for standard genome sequencing and annotation.</title>
        <authorList>
            <consortium name="The Broad Institute Genomics Platform"/>
            <consortium name="The Broad Institute Genome Sequencing Center for Infectious Disease"/>
            <person name="Wu L."/>
            <person name="Ma J."/>
        </authorList>
    </citation>
    <scope>NUCLEOTIDE SEQUENCE [LARGE SCALE GENOMIC DNA]</scope>
    <source>
        <strain evidence="3">JCM 17805</strain>
    </source>
</reference>
<feature type="region of interest" description="Disordered" evidence="1">
    <location>
        <begin position="1"/>
        <end position="24"/>
    </location>
</feature>
<accession>A0ABP8VAX8</accession>
<organism evidence="2 3">
    <name type="scientific">Kistimonas scapharcae</name>
    <dbReference type="NCBI Taxonomy" id="1036133"/>
    <lineage>
        <taxon>Bacteria</taxon>
        <taxon>Pseudomonadati</taxon>
        <taxon>Pseudomonadota</taxon>
        <taxon>Gammaproteobacteria</taxon>
        <taxon>Oceanospirillales</taxon>
        <taxon>Endozoicomonadaceae</taxon>
        <taxon>Kistimonas</taxon>
    </lineage>
</organism>
<dbReference type="RefSeq" id="WP_345199132.1">
    <property type="nucleotide sequence ID" value="NZ_BAABFL010000477.1"/>
</dbReference>
<sequence length="95" mass="10845">MTAKMEKGQTVNVPATKKKPASKKAVIEPAPKKFVEYIATEAHATNHVIRTVDTLWRAKSIDTTGHYIWRIPAEDVERFEKHHAFVQGRVKRHGK</sequence>
<proteinExistence type="predicted"/>
<evidence type="ECO:0000313" key="3">
    <source>
        <dbReference type="Proteomes" id="UP001500604"/>
    </source>
</evidence>
<gene>
    <name evidence="2" type="ORF">GCM10023116_48280</name>
</gene>